<proteinExistence type="predicted"/>
<dbReference type="InterPro" id="IPR025101">
    <property type="entry name" value="DUF4012"/>
</dbReference>
<keyword evidence="2" id="KW-1185">Reference proteome</keyword>
<gene>
    <name evidence="1" type="ORF">Dac01nite_05430</name>
</gene>
<evidence type="ECO:0008006" key="3">
    <source>
        <dbReference type="Google" id="ProtNLM"/>
    </source>
</evidence>
<dbReference type="Pfam" id="PF13196">
    <property type="entry name" value="DUF4012"/>
    <property type="match status" value="1"/>
</dbReference>
<evidence type="ECO:0000313" key="2">
    <source>
        <dbReference type="Proteomes" id="UP000652354"/>
    </source>
</evidence>
<organism evidence="1 2">
    <name type="scientific">Demequina activiva</name>
    <dbReference type="NCBI Taxonomy" id="1582364"/>
    <lineage>
        <taxon>Bacteria</taxon>
        <taxon>Bacillati</taxon>
        <taxon>Actinomycetota</taxon>
        <taxon>Actinomycetes</taxon>
        <taxon>Micrococcales</taxon>
        <taxon>Demequinaceae</taxon>
        <taxon>Demequina</taxon>
    </lineage>
</organism>
<sequence>MPTVPPQRPRAPRRRIARWILLGFVVLVAMFGAALAWDLWSLRSAASDLTQHARSAQAAVTARDADALASEVVLLQDAADQFSSHSSGPHWTVASWLPWLQNQTVPLQQAGASVHAVAHDALEPLAEGGSLSALESPPIADGRIDPSVLEPFRARLEQAARVLSEQSRALSTVDLSGSMSLVQDNYGDLESQVGELRALVQGAHVAAELLPPMLGAEGPRTYLVMVQNNAEPRTTGGIPGAVLEVEVQDGRFALVGYSAAGAMANPSGVDVDLTDDEHRLFTERMAIYPQDVNFTPEYPRSAELMAAFWRETYGDDVDGVLSLDPVALGFMLEGMPATEIAGVTVTSDNLAEVMMRDSYVLFPEPEQSDAFFARAAHSLFGVLLSGTTNTVAGVERSIEAGRFALWSADESEQELLATTDVSGAFLQHTDALGIFINDGSGSKIGYYIDTRVSVADHACGASALGGQTVTVTLAHTYDGAVSDLPEYVAGGWLEPAGEFHANVLLYPAVGTGVQGASLEGAPAQMFTSTHDGRPFTSVRVALSPGDEVILEYDLAANAAGVDPPTTIITPGPRDGDVDHIRGVAWSNC</sequence>
<dbReference type="EMBL" id="BONR01000001">
    <property type="protein sequence ID" value="GIG53791.1"/>
    <property type="molecule type" value="Genomic_DNA"/>
</dbReference>
<evidence type="ECO:0000313" key="1">
    <source>
        <dbReference type="EMBL" id="GIG53791.1"/>
    </source>
</evidence>
<protein>
    <recommendedName>
        <fullName evidence="3">DUF4012 domain-containing protein</fullName>
    </recommendedName>
</protein>
<reference evidence="1" key="1">
    <citation type="submission" date="2021-01" db="EMBL/GenBank/DDBJ databases">
        <title>Whole genome shotgun sequence of Demequina activiva NBRC 110675.</title>
        <authorList>
            <person name="Komaki H."/>
            <person name="Tamura T."/>
        </authorList>
    </citation>
    <scope>NUCLEOTIDE SEQUENCE</scope>
    <source>
        <strain evidence="1">NBRC 110675</strain>
    </source>
</reference>
<accession>A0A919Q0Q6</accession>
<dbReference type="Proteomes" id="UP000652354">
    <property type="component" value="Unassembled WGS sequence"/>
</dbReference>
<comment type="caution">
    <text evidence="1">The sequence shown here is derived from an EMBL/GenBank/DDBJ whole genome shotgun (WGS) entry which is preliminary data.</text>
</comment>
<dbReference type="AlphaFoldDB" id="A0A919Q0Q6"/>
<dbReference type="RefSeq" id="WP_203653215.1">
    <property type="nucleotide sequence ID" value="NZ_BONR01000001.1"/>
</dbReference>
<name>A0A919Q0Q6_9MICO</name>